<dbReference type="AlphaFoldDB" id="A0A0C3CA67"/>
<protein>
    <recommendedName>
        <fullName evidence="3">F-box domain-containing protein</fullName>
    </recommendedName>
</protein>
<organism evidence="1 2">
    <name type="scientific">Hebeloma cylindrosporum</name>
    <dbReference type="NCBI Taxonomy" id="76867"/>
    <lineage>
        <taxon>Eukaryota</taxon>
        <taxon>Fungi</taxon>
        <taxon>Dikarya</taxon>
        <taxon>Basidiomycota</taxon>
        <taxon>Agaricomycotina</taxon>
        <taxon>Agaricomycetes</taxon>
        <taxon>Agaricomycetidae</taxon>
        <taxon>Agaricales</taxon>
        <taxon>Agaricineae</taxon>
        <taxon>Hymenogastraceae</taxon>
        <taxon>Hebeloma</taxon>
    </lineage>
</organism>
<gene>
    <name evidence="1" type="ORF">M413DRAFT_28166</name>
</gene>
<evidence type="ECO:0000313" key="2">
    <source>
        <dbReference type="Proteomes" id="UP000053424"/>
    </source>
</evidence>
<proteinExistence type="predicted"/>
<reference evidence="2" key="2">
    <citation type="submission" date="2015-01" db="EMBL/GenBank/DDBJ databases">
        <title>Evolutionary Origins and Diversification of the Mycorrhizal Mutualists.</title>
        <authorList>
            <consortium name="DOE Joint Genome Institute"/>
            <consortium name="Mycorrhizal Genomics Consortium"/>
            <person name="Kohler A."/>
            <person name="Kuo A."/>
            <person name="Nagy L.G."/>
            <person name="Floudas D."/>
            <person name="Copeland A."/>
            <person name="Barry K.W."/>
            <person name="Cichocki N."/>
            <person name="Veneault-Fourrey C."/>
            <person name="LaButti K."/>
            <person name="Lindquist E.A."/>
            <person name="Lipzen A."/>
            <person name="Lundell T."/>
            <person name="Morin E."/>
            <person name="Murat C."/>
            <person name="Riley R."/>
            <person name="Ohm R."/>
            <person name="Sun H."/>
            <person name="Tunlid A."/>
            <person name="Henrissat B."/>
            <person name="Grigoriev I.V."/>
            <person name="Hibbett D.S."/>
            <person name="Martin F."/>
        </authorList>
    </citation>
    <scope>NUCLEOTIDE SEQUENCE [LARGE SCALE GENOMIC DNA]</scope>
    <source>
        <strain evidence="2">h7</strain>
    </source>
</reference>
<reference evidence="1 2" key="1">
    <citation type="submission" date="2014-04" db="EMBL/GenBank/DDBJ databases">
        <authorList>
            <consortium name="DOE Joint Genome Institute"/>
            <person name="Kuo A."/>
            <person name="Gay G."/>
            <person name="Dore J."/>
            <person name="Kohler A."/>
            <person name="Nagy L.G."/>
            <person name="Floudas D."/>
            <person name="Copeland A."/>
            <person name="Barry K.W."/>
            <person name="Cichocki N."/>
            <person name="Veneault-Fourrey C."/>
            <person name="LaButti K."/>
            <person name="Lindquist E.A."/>
            <person name="Lipzen A."/>
            <person name="Lundell T."/>
            <person name="Morin E."/>
            <person name="Murat C."/>
            <person name="Sun H."/>
            <person name="Tunlid A."/>
            <person name="Henrissat B."/>
            <person name="Grigoriev I.V."/>
            <person name="Hibbett D.S."/>
            <person name="Martin F."/>
            <person name="Nordberg H.P."/>
            <person name="Cantor M.N."/>
            <person name="Hua S.X."/>
        </authorList>
    </citation>
    <scope>NUCLEOTIDE SEQUENCE [LARGE SCALE GENOMIC DNA]</scope>
    <source>
        <strain evidence="2">h7</strain>
    </source>
</reference>
<dbReference type="OrthoDB" id="3001771at2759"/>
<dbReference type="EMBL" id="KN831781">
    <property type="protein sequence ID" value="KIM41089.1"/>
    <property type="molecule type" value="Genomic_DNA"/>
</dbReference>
<name>A0A0C3CA67_HEBCY</name>
<keyword evidence="2" id="KW-1185">Reference proteome</keyword>
<evidence type="ECO:0000313" key="1">
    <source>
        <dbReference type="EMBL" id="KIM41089.1"/>
    </source>
</evidence>
<accession>A0A0C3CA67</accession>
<sequence>MLKPHLHRCRSLHVDAHLSSSLPFIYKTFSGIEAPYLTSMELVCDAYADDEYDEDSDAELDDEFNPRLTHLVIDGKNFCRPAEESNCWIDRRMGLNQLTIAQYQGDEYEEYSLKDFLDSVYLMVYPSQIKFEGLHFPRYFHDDLDYGFMIPFVQFEGASKEFISGISEFATFSHVSVLRITRCPLPNLHNFLDTTETLILEDIDSTVDLLDAVAAWQGENLWLDRCHSLSDVFLEALASPILGFYPCGAMRRLLLHRLPNFSIILLKEMVEGRNALVHYNDPNWKTATGFGPSISHLAVVRCGIQKLSAQDEEWFRSHLVEFYWGSLFVSSLQSVTDCMNPVP</sequence>
<dbReference type="Proteomes" id="UP000053424">
    <property type="component" value="Unassembled WGS sequence"/>
</dbReference>
<evidence type="ECO:0008006" key="3">
    <source>
        <dbReference type="Google" id="ProtNLM"/>
    </source>
</evidence>
<dbReference type="HOGENOM" id="CLU_027732_1_0_1"/>